<evidence type="ECO:0000259" key="11">
    <source>
        <dbReference type="Pfam" id="PF00482"/>
    </source>
</evidence>
<organism evidence="12 13">
    <name type="scientific">Orbus sasakiae</name>
    <dbReference type="NCBI Taxonomy" id="1078475"/>
    <lineage>
        <taxon>Bacteria</taxon>
        <taxon>Pseudomonadati</taxon>
        <taxon>Pseudomonadota</taxon>
        <taxon>Gammaproteobacteria</taxon>
        <taxon>Orbales</taxon>
        <taxon>Orbaceae</taxon>
        <taxon>Orbus</taxon>
    </lineage>
</organism>
<feature type="transmembrane region" description="Helical" evidence="10">
    <location>
        <begin position="213"/>
        <end position="232"/>
    </location>
</feature>
<feature type="domain" description="Type II secretion system protein GspF" evidence="11">
    <location>
        <begin position="264"/>
        <end position="384"/>
    </location>
</feature>
<accession>A0ABP9MYL5</accession>
<comment type="subcellular location">
    <subcellularLocation>
        <location evidence="1 9">Cell inner membrane</location>
        <topology evidence="1 9">Multi-pass membrane protein</topology>
    </subcellularLocation>
</comment>
<evidence type="ECO:0000256" key="5">
    <source>
        <dbReference type="ARBA" id="ARBA00022519"/>
    </source>
</evidence>
<evidence type="ECO:0000256" key="8">
    <source>
        <dbReference type="ARBA" id="ARBA00023136"/>
    </source>
</evidence>
<evidence type="ECO:0000256" key="9">
    <source>
        <dbReference type="RuleBase" id="RU003923"/>
    </source>
</evidence>
<dbReference type="InterPro" id="IPR001992">
    <property type="entry name" value="T2SS_GspF/T4SS_PilC_CS"/>
</dbReference>
<evidence type="ECO:0000256" key="6">
    <source>
        <dbReference type="ARBA" id="ARBA00022692"/>
    </source>
</evidence>
<keyword evidence="3 9" id="KW-0813">Transport</keyword>
<sequence>MQLKRIYVWLDQNGESHLLVAKSLSQARQQLLSEQHAFISLKVQGWFTFRHFTKQQLIIVTQQLAIMLKSGLPIVESLATLIDQHPLAHWRWLLEEIKKQLIAGKSVSQILIRYPAIFPCIYQQIVATGELTGQLDHCFDKIALQLEQRLQLQQKIKKAMRYPLFLLLISAIVSLIMLVIVLPQFAEVYQNFDAQLPFFTQIMIELSHTLQSHFLWLVSLVLASAALYRYYFKQRYSLHIAKYSLKLPIIGHVIKSACLTQIFQTLLITLQSGIPLLSGLEAAQTSTLNPQYRFSVIQIISDIKQGYTFSQAVEEQPLFPPLCRLLIRVGEESGTLELMLSRLADHFQKNSVELTQTLAQKIEPLMMSIMAIIIGSLVIAMYLPVFQLGNVIH</sequence>
<evidence type="ECO:0000256" key="2">
    <source>
        <dbReference type="ARBA" id="ARBA00005745"/>
    </source>
</evidence>
<dbReference type="PROSITE" id="PS00874">
    <property type="entry name" value="T2SP_F"/>
    <property type="match status" value="1"/>
</dbReference>
<feature type="transmembrane region" description="Helical" evidence="10">
    <location>
        <begin position="164"/>
        <end position="186"/>
    </location>
</feature>
<protein>
    <submittedName>
        <fullName evidence="12">Protein transport protein HofC</fullName>
    </submittedName>
</protein>
<dbReference type="EMBL" id="BAABHY010000001">
    <property type="protein sequence ID" value="GAA5104091.1"/>
    <property type="molecule type" value="Genomic_DNA"/>
</dbReference>
<keyword evidence="13" id="KW-1185">Reference proteome</keyword>
<keyword evidence="5" id="KW-0997">Cell inner membrane</keyword>
<dbReference type="Proteomes" id="UP001500171">
    <property type="component" value="Unassembled WGS sequence"/>
</dbReference>
<dbReference type="InterPro" id="IPR018076">
    <property type="entry name" value="T2SS_GspF_dom"/>
</dbReference>
<name>A0ABP9MYL5_9GAMM</name>
<dbReference type="RefSeq" id="WP_345487656.1">
    <property type="nucleotide sequence ID" value="NZ_BAABHY010000001.1"/>
</dbReference>
<dbReference type="PANTHER" id="PTHR30012:SF7">
    <property type="entry name" value="PROTEIN TRANSPORT PROTEIN HOFC HOMOLOG"/>
    <property type="match status" value="1"/>
</dbReference>
<evidence type="ECO:0000256" key="3">
    <source>
        <dbReference type="ARBA" id="ARBA00022448"/>
    </source>
</evidence>
<proteinExistence type="inferred from homology"/>
<evidence type="ECO:0000256" key="1">
    <source>
        <dbReference type="ARBA" id="ARBA00004429"/>
    </source>
</evidence>
<evidence type="ECO:0000313" key="12">
    <source>
        <dbReference type="EMBL" id="GAA5104091.1"/>
    </source>
</evidence>
<gene>
    <name evidence="12" type="primary">hofC</name>
    <name evidence="12" type="ORF">GCM10023211_01190</name>
</gene>
<reference evidence="13" key="1">
    <citation type="journal article" date="2019" name="Int. J. Syst. Evol. Microbiol.">
        <title>The Global Catalogue of Microorganisms (GCM) 10K type strain sequencing project: providing services to taxonomists for standard genome sequencing and annotation.</title>
        <authorList>
            <consortium name="The Broad Institute Genomics Platform"/>
            <consortium name="The Broad Institute Genome Sequencing Center for Infectious Disease"/>
            <person name="Wu L."/>
            <person name="Ma J."/>
        </authorList>
    </citation>
    <scope>NUCLEOTIDE SEQUENCE [LARGE SCALE GENOMIC DNA]</scope>
    <source>
        <strain evidence="13">JCM 18050</strain>
    </source>
</reference>
<dbReference type="Gene3D" id="1.20.81.30">
    <property type="entry name" value="Type II secretion system (T2SS), domain F"/>
    <property type="match status" value="2"/>
</dbReference>
<comment type="similarity">
    <text evidence="2 9">Belongs to the GSP F family.</text>
</comment>
<dbReference type="InterPro" id="IPR042094">
    <property type="entry name" value="T2SS_GspF_sf"/>
</dbReference>
<keyword evidence="4" id="KW-1003">Cell membrane</keyword>
<dbReference type="InterPro" id="IPR003004">
    <property type="entry name" value="GspF/PilC"/>
</dbReference>
<comment type="caution">
    <text evidence="12">The sequence shown here is derived from an EMBL/GenBank/DDBJ whole genome shotgun (WGS) entry which is preliminary data.</text>
</comment>
<dbReference type="PRINTS" id="PR00812">
    <property type="entry name" value="BCTERIALGSPF"/>
</dbReference>
<feature type="transmembrane region" description="Helical" evidence="10">
    <location>
        <begin position="365"/>
        <end position="385"/>
    </location>
</feature>
<evidence type="ECO:0000256" key="10">
    <source>
        <dbReference type="SAM" id="Phobius"/>
    </source>
</evidence>
<keyword evidence="6 9" id="KW-0812">Transmembrane</keyword>
<evidence type="ECO:0000256" key="4">
    <source>
        <dbReference type="ARBA" id="ARBA00022475"/>
    </source>
</evidence>
<dbReference type="PANTHER" id="PTHR30012">
    <property type="entry name" value="GENERAL SECRETION PATHWAY PROTEIN"/>
    <property type="match status" value="1"/>
</dbReference>
<evidence type="ECO:0000256" key="7">
    <source>
        <dbReference type="ARBA" id="ARBA00022989"/>
    </source>
</evidence>
<keyword evidence="7 10" id="KW-1133">Transmembrane helix</keyword>
<keyword evidence="8 10" id="KW-0472">Membrane</keyword>
<evidence type="ECO:0000313" key="13">
    <source>
        <dbReference type="Proteomes" id="UP001500171"/>
    </source>
</evidence>
<feature type="domain" description="Type II secretion system protein GspF" evidence="11">
    <location>
        <begin position="61"/>
        <end position="183"/>
    </location>
</feature>
<dbReference type="Pfam" id="PF00482">
    <property type="entry name" value="T2SSF"/>
    <property type="match status" value="2"/>
</dbReference>